<gene>
    <name evidence="2" type="ORF">EOD42_04700</name>
</gene>
<feature type="compositionally biased region" description="Gly residues" evidence="1">
    <location>
        <begin position="1"/>
        <end position="11"/>
    </location>
</feature>
<dbReference type="RefSeq" id="WP_127786287.1">
    <property type="nucleotide sequence ID" value="NZ_SACL01000001.1"/>
</dbReference>
<dbReference type="Proteomes" id="UP000282957">
    <property type="component" value="Unassembled WGS sequence"/>
</dbReference>
<comment type="caution">
    <text evidence="2">The sequence shown here is derived from an EMBL/GenBank/DDBJ whole genome shotgun (WGS) entry which is preliminary data.</text>
</comment>
<evidence type="ECO:0000313" key="3">
    <source>
        <dbReference type="Proteomes" id="UP000282957"/>
    </source>
</evidence>
<name>A0A437MP52_9PROT</name>
<evidence type="ECO:0000313" key="2">
    <source>
        <dbReference type="EMBL" id="RVT99392.1"/>
    </source>
</evidence>
<organism evidence="2 3">
    <name type="scientific">Rhodovarius crocodyli</name>
    <dbReference type="NCBI Taxonomy" id="1979269"/>
    <lineage>
        <taxon>Bacteria</taxon>
        <taxon>Pseudomonadati</taxon>
        <taxon>Pseudomonadota</taxon>
        <taxon>Alphaproteobacteria</taxon>
        <taxon>Acetobacterales</taxon>
        <taxon>Roseomonadaceae</taxon>
        <taxon>Rhodovarius</taxon>
    </lineage>
</organism>
<accession>A0A437MP52</accession>
<feature type="region of interest" description="Disordered" evidence="1">
    <location>
        <begin position="1"/>
        <end position="21"/>
    </location>
</feature>
<evidence type="ECO:0000256" key="1">
    <source>
        <dbReference type="SAM" id="MobiDB-lite"/>
    </source>
</evidence>
<dbReference type="OrthoDB" id="9910561at2"/>
<dbReference type="AlphaFoldDB" id="A0A437MP52"/>
<sequence>MEEDFGFGGPGPEDRANAAAALSSALRREAATLAQAAGSLRACLPGPTDGGPISDVRRARCVAEAASEAALLASLLLEAASAIAELPSDLPARLHKAASRVGLGPALLVPPIRAAALALPTDDGSARIAAALIADELGTALSPQG</sequence>
<protein>
    <submittedName>
        <fullName evidence="2">Uncharacterized protein</fullName>
    </submittedName>
</protein>
<dbReference type="EMBL" id="SACL01000001">
    <property type="protein sequence ID" value="RVT99392.1"/>
    <property type="molecule type" value="Genomic_DNA"/>
</dbReference>
<reference evidence="2 3" key="1">
    <citation type="submission" date="2019-01" db="EMBL/GenBank/DDBJ databases">
        <authorList>
            <person name="Chen W.-M."/>
        </authorList>
    </citation>
    <scope>NUCLEOTIDE SEQUENCE [LARGE SCALE GENOMIC DNA]</scope>
    <source>
        <strain evidence="2 3">CCP-6</strain>
    </source>
</reference>
<keyword evidence="3" id="KW-1185">Reference proteome</keyword>
<proteinExistence type="predicted"/>